<dbReference type="RefSeq" id="WP_268060778.1">
    <property type="nucleotide sequence ID" value="NZ_JAPQFJ010000005.1"/>
</dbReference>
<keyword evidence="4" id="KW-0051">Antiviral defense</keyword>
<evidence type="ECO:0000313" key="7">
    <source>
        <dbReference type="Proteomes" id="UP001144612"/>
    </source>
</evidence>
<proteinExistence type="inferred from homology"/>
<name>A0ABT4D7T2_9CLOT</name>
<sequence>MNKREVEKYMPLAINSIIRVMNENESIDKESLELPKEFKGYISSFGAGIIQSGLLPTVAFFENKDSNSKSDRSKITEMIFSMLNKKESYKTYKLLDYLLDNKEDIEEIKGNILNIAIALKLAMRTFKFSDK</sequence>
<evidence type="ECO:0000256" key="5">
    <source>
        <dbReference type="ARBA" id="ARBA00030001"/>
    </source>
</evidence>
<accession>A0ABT4D7T2</accession>
<comment type="caution">
    <text evidence="6">The sequence shown here is derived from an EMBL/GenBank/DDBJ whole genome shotgun (WGS) entry which is preliminary data.</text>
</comment>
<keyword evidence="3" id="KW-0963">Cytoplasm</keyword>
<evidence type="ECO:0000256" key="4">
    <source>
        <dbReference type="ARBA" id="ARBA00023118"/>
    </source>
</evidence>
<comment type="subcellular location">
    <subcellularLocation>
        <location evidence="1">Cytoplasm</location>
    </subcellularLocation>
</comment>
<dbReference type="EMBL" id="JAPQFJ010000005">
    <property type="protein sequence ID" value="MCY6958365.1"/>
    <property type="molecule type" value="Genomic_DNA"/>
</dbReference>
<dbReference type="NCBIfam" id="TIGR01881">
    <property type="entry name" value="cas_Cmr5"/>
    <property type="match status" value="1"/>
</dbReference>
<evidence type="ECO:0000313" key="6">
    <source>
        <dbReference type="EMBL" id="MCY6958365.1"/>
    </source>
</evidence>
<dbReference type="Proteomes" id="UP001144612">
    <property type="component" value="Unassembled WGS sequence"/>
</dbReference>
<keyword evidence="7" id="KW-1185">Reference proteome</keyword>
<dbReference type="InterPro" id="IPR023101">
    <property type="entry name" value="AF1862-like_dom_sf"/>
</dbReference>
<dbReference type="Pfam" id="PF09701">
    <property type="entry name" value="Cas_Cmr5"/>
    <property type="match status" value="1"/>
</dbReference>
<reference evidence="6" key="1">
    <citation type="submission" date="2022-12" db="EMBL/GenBank/DDBJ databases">
        <title>Clostridium sp. nov., isolated from industrial wastewater.</title>
        <authorList>
            <person name="Jiayan W."/>
        </authorList>
    </citation>
    <scope>NUCLEOTIDE SEQUENCE</scope>
    <source>
        <strain evidence="6">ZC22-4</strain>
    </source>
</reference>
<dbReference type="SUPFAM" id="SSF158568">
    <property type="entry name" value="AF1862-like"/>
    <property type="match status" value="1"/>
</dbReference>
<evidence type="ECO:0000256" key="2">
    <source>
        <dbReference type="ARBA" id="ARBA00006161"/>
    </source>
</evidence>
<dbReference type="Gene3D" id="1.10.520.30">
    <property type="entry name" value="AF1862-like domain"/>
    <property type="match status" value="1"/>
</dbReference>
<organism evidence="6 7">
    <name type="scientific">Clostridium brassicae</name>
    <dbReference type="NCBI Taxonomy" id="2999072"/>
    <lineage>
        <taxon>Bacteria</taxon>
        <taxon>Bacillati</taxon>
        <taxon>Bacillota</taxon>
        <taxon>Clostridia</taxon>
        <taxon>Eubacteriales</taxon>
        <taxon>Clostridiaceae</taxon>
        <taxon>Clostridium</taxon>
    </lineage>
</organism>
<protein>
    <recommendedName>
        <fullName evidence="5">CRISPR type III-B/RAMP module-associated protein Cmr5</fullName>
    </recommendedName>
</protein>
<comment type="similarity">
    <text evidence="2">Belongs to the CRISPR system Cmr5 family.</text>
</comment>
<evidence type="ECO:0000256" key="1">
    <source>
        <dbReference type="ARBA" id="ARBA00004496"/>
    </source>
</evidence>
<evidence type="ECO:0000256" key="3">
    <source>
        <dbReference type="ARBA" id="ARBA00022490"/>
    </source>
</evidence>
<dbReference type="InterPro" id="IPR010160">
    <property type="entry name" value="CRISPR-assoc_prot_Cmr5"/>
</dbReference>
<gene>
    <name evidence="6" type="primary">cmr5</name>
    <name evidence="6" type="ORF">OW729_07090</name>
</gene>